<sequence>MGPLGLLECRPQVIGVIGIAMVMMDYHLASVLGGAEFLEKGGLRRLARQVVKLEGLAPVAFR</sequence>
<dbReference type="AlphaFoldDB" id="A0A455UBC8"/>
<accession>A0A455UBC8</accession>
<evidence type="ECO:0000313" key="2">
    <source>
        <dbReference type="EMBL" id="BBI63502.1"/>
    </source>
</evidence>
<proteinExistence type="predicted"/>
<evidence type="ECO:0000256" key="1">
    <source>
        <dbReference type="SAM" id="Phobius"/>
    </source>
</evidence>
<keyword evidence="1" id="KW-0812">Transmembrane</keyword>
<dbReference type="EMBL" id="AP019514">
    <property type="protein sequence ID" value="BBI63502.1"/>
    <property type="molecule type" value="Genomic_DNA"/>
</dbReference>
<keyword evidence="1" id="KW-0472">Membrane</keyword>
<name>A0A455UBC8_9GAMM</name>
<reference evidence="2 3" key="1">
    <citation type="journal article" date="2019" name="Microbiol. Resour. Announc.">
        <title>Complete Genome Sequence of Halomonas sulfidaeris Strain Esulfide1 Isolated from a Metal Sulfide Rock at a Depth of 2,200 Meters, Obtained Using Nanopore Sequencing.</title>
        <authorList>
            <person name="Saito M."/>
            <person name="Nishigata A."/>
            <person name="Galipon J."/>
            <person name="Arakawa K."/>
        </authorList>
    </citation>
    <scope>NUCLEOTIDE SEQUENCE [LARGE SCALE GENOMIC DNA]</scope>
    <source>
        <strain evidence="2 3">ATCC BAA-803</strain>
    </source>
</reference>
<keyword evidence="1" id="KW-1133">Transmembrane helix</keyword>
<dbReference type="KEGG" id="hsr:HSBAA_48080"/>
<feature type="transmembrane region" description="Helical" evidence="1">
    <location>
        <begin position="12"/>
        <end position="38"/>
    </location>
</feature>
<protein>
    <submittedName>
        <fullName evidence="2">Uncharacterized protein</fullName>
    </submittedName>
</protein>
<evidence type="ECO:0000313" key="3">
    <source>
        <dbReference type="Proteomes" id="UP000320231"/>
    </source>
</evidence>
<dbReference type="Proteomes" id="UP000320231">
    <property type="component" value="Chromosome"/>
</dbReference>
<gene>
    <name evidence="2" type="ORF">HSBAA_48080</name>
</gene>
<organism evidence="2 3">
    <name type="scientific">Vreelandella sulfidaeris</name>
    <dbReference type="NCBI Taxonomy" id="115553"/>
    <lineage>
        <taxon>Bacteria</taxon>
        <taxon>Pseudomonadati</taxon>
        <taxon>Pseudomonadota</taxon>
        <taxon>Gammaproteobacteria</taxon>
        <taxon>Oceanospirillales</taxon>
        <taxon>Halomonadaceae</taxon>
        <taxon>Vreelandella</taxon>
    </lineage>
</organism>